<accession>A0A6A2Y726</accession>
<evidence type="ECO:0000313" key="3">
    <source>
        <dbReference type="EMBL" id="KAE8668939.1"/>
    </source>
</evidence>
<feature type="transmembrane region" description="Helical" evidence="2">
    <location>
        <begin position="114"/>
        <end position="134"/>
    </location>
</feature>
<evidence type="ECO:0000313" key="4">
    <source>
        <dbReference type="Proteomes" id="UP000436088"/>
    </source>
</evidence>
<keyword evidence="2" id="KW-0472">Membrane</keyword>
<feature type="region of interest" description="Disordered" evidence="1">
    <location>
        <begin position="69"/>
        <end position="91"/>
    </location>
</feature>
<dbReference type="EMBL" id="VEPZ02001541">
    <property type="protein sequence ID" value="KAE8668939.1"/>
    <property type="molecule type" value="Genomic_DNA"/>
</dbReference>
<protein>
    <submittedName>
        <fullName evidence="3">Uncharacterized protein</fullName>
    </submittedName>
</protein>
<keyword evidence="2" id="KW-0812">Transmembrane</keyword>
<proteinExistence type="predicted"/>
<evidence type="ECO:0000256" key="1">
    <source>
        <dbReference type="SAM" id="MobiDB-lite"/>
    </source>
</evidence>
<dbReference type="PANTHER" id="PTHR37761">
    <property type="entry name" value="OS09G0108400 PROTEIN"/>
    <property type="match status" value="1"/>
</dbReference>
<keyword evidence="2" id="KW-1133">Transmembrane helix</keyword>
<dbReference type="AlphaFoldDB" id="A0A6A2Y726"/>
<reference evidence="3" key="1">
    <citation type="submission" date="2019-09" db="EMBL/GenBank/DDBJ databases">
        <title>Draft genome information of white flower Hibiscus syriacus.</title>
        <authorList>
            <person name="Kim Y.-M."/>
        </authorList>
    </citation>
    <scope>NUCLEOTIDE SEQUENCE [LARGE SCALE GENOMIC DNA]</scope>
    <source>
        <strain evidence="3">YM2019G1</strain>
    </source>
</reference>
<keyword evidence="4" id="KW-1185">Reference proteome</keyword>
<organism evidence="3 4">
    <name type="scientific">Hibiscus syriacus</name>
    <name type="common">Rose of Sharon</name>
    <dbReference type="NCBI Taxonomy" id="106335"/>
    <lineage>
        <taxon>Eukaryota</taxon>
        <taxon>Viridiplantae</taxon>
        <taxon>Streptophyta</taxon>
        <taxon>Embryophyta</taxon>
        <taxon>Tracheophyta</taxon>
        <taxon>Spermatophyta</taxon>
        <taxon>Magnoliopsida</taxon>
        <taxon>eudicotyledons</taxon>
        <taxon>Gunneridae</taxon>
        <taxon>Pentapetalae</taxon>
        <taxon>rosids</taxon>
        <taxon>malvids</taxon>
        <taxon>Malvales</taxon>
        <taxon>Malvaceae</taxon>
        <taxon>Malvoideae</taxon>
        <taxon>Hibiscus</taxon>
    </lineage>
</organism>
<sequence>MLFMKVIYSDCPKRKGIFKCRSLRNFMICIKAVLTEAKAECLVGEIHSKEKELERLIRLWTKLDSSNAEGNAARNRFGRGSSDKGSSSDFSGDYHPKLPYYTGGRSENQQRLMLLRSAFVLYILVLHIVVFIRISF</sequence>
<name>A0A6A2Y726_HIBSY</name>
<evidence type="ECO:0000256" key="2">
    <source>
        <dbReference type="SAM" id="Phobius"/>
    </source>
</evidence>
<gene>
    <name evidence="3" type="ORF">F3Y22_tig00112281pilonHSYRG00211</name>
</gene>
<dbReference type="Proteomes" id="UP000436088">
    <property type="component" value="Unassembled WGS sequence"/>
</dbReference>
<comment type="caution">
    <text evidence="3">The sequence shown here is derived from an EMBL/GenBank/DDBJ whole genome shotgun (WGS) entry which is preliminary data.</text>
</comment>
<dbReference type="PANTHER" id="PTHR37761:SF2">
    <property type="entry name" value="OS09G0108400 PROTEIN"/>
    <property type="match status" value="1"/>
</dbReference>
<feature type="compositionally biased region" description="Low complexity" evidence="1">
    <location>
        <begin position="78"/>
        <end position="91"/>
    </location>
</feature>